<evidence type="ECO:0000313" key="2">
    <source>
        <dbReference type="Proteomes" id="UP000245876"/>
    </source>
</evidence>
<dbReference type="RefSeq" id="WP_109057913.1">
    <property type="nucleotide sequence ID" value="NZ_QFFM01000030.1"/>
</dbReference>
<name>A0A2U2N1Z0_9BIFI</name>
<reference evidence="1 2" key="1">
    <citation type="journal article" date="2018" name="Int. J. Syst. Evol. Microbiol.">
        <title>Bifidobacterium callitrichidarum sp. nov. from the faeces of the emperor tamarin (Saguinus imperator).</title>
        <authorList>
            <person name="Modesto M."/>
            <person name="Michelini S."/>
            <person name="Sansosti M.C."/>
            <person name="De Filippo C."/>
            <person name="Cavalieri D."/>
            <person name="Qvirist L."/>
            <person name="Andlid T."/>
            <person name="Spiezio C."/>
            <person name="Sandri C."/>
            <person name="Pascarelli S."/>
            <person name="Sgorbati B."/>
            <person name="Mattarelli P."/>
        </authorList>
    </citation>
    <scope>NUCLEOTIDE SEQUENCE [LARGE SCALE GENOMIC DNA]</scope>
    <source>
        <strain evidence="1 2">TRI 5</strain>
    </source>
</reference>
<dbReference type="InterPro" id="IPR024499">
    <property type="entry name" value="Mbeg1-like"/>
</dbReference>
<dbReference type="Proteomes" id="UP000245876">
    <property type="component" value="Unassembled WGS sequence"/>
</dbReference>
<dbReference type="InterPro" id="IPR029058">
    <property type="entry name" value="AB_hydrolase_fold"/>
</dbReference>
<organism evidence="1 2">
    <name type="scientific">Bifidobacterium callitrichidarum</name>
    <dbReference type="NCBI Taxonomy" id="2052941"/>
    <lineage>
        <taxon>Bacteria</taxon>
        <taxon>Bacillati</taxon>
        <taxon>Actinomycetota</taxon>
        <taxon>Actinomycetes</taxon>
        <taxon>Bifidobacteriales</taxon>
        <taxon>Bifidobacteriaceae</taxon>
        <taxon>Bifidobacterium</taxon>
    </lineage>
</organism>
<dbReference type="SUPFAM" id="SSF53474">
    <property type="entry name" value="alpha/beta-Hydrolases"/>
    <property type="match status" value="1"/>
</dbReference>
<dbReference type="Pfam" id="PF11187">
    <property type="entry name" value="Mbeg1-like"/>
    <property type="match status" value="1"/>
</dbReference>
<sequence>MGNLLEYVRTEFRTFADKPFSAVDSLVLSDFSYVHPPMAVVPAFDAAKTVATVPLGAMLRAEDYPDMFCAGSESVNRERLDLLRALAESPRWRGLAIGESAEHTDPASETQFAAMTFDLTDCTGYGSRNPTLYVAFRGTEGTLVGWKEDFNMAVTFPVPAQRLAADYLRSIAVRSAGPFGGNPVQLMVGGHSKGGNLATYATMMLEQHGETGRVSRIFSHDGPGFPAAVVQSDGYRDVEGRIDKTVPESSIIGMLLDSGAQRTVVRSDAVSILQHMCGTWQIADGEFETVPELTRGAQLIDRTISGWLDRIPEERRRIVVDEVYGIFAAAGYGQFADLAQHWTEALPKIVAAARGTDPEARAVIASVLKAIPQSAARSLKDER</sequence>
<dbReference type="AlphaFoldDB" id="A0A2U2N1Z0"/>
<accession>A0A2U2N1Z0</accession>
<proteinExistence type="predicted"/>
<comment type="caution">
    <text evidence="1">The sequence shown here is derived from an EMBL/GenBank/DDBJ whole genome shotgun (WGS) entry which is preliminary data.</text>
</comment>
<dbReference type="EMBL" id="QFFM01000030">
    <property type="protein sequence ID" value="PWG63014.1"/>
    <property type="molecule type" value="Genomic_DNA"/>
</dbReference>
<evidence type="ECO:0008006" key="3">
    <source>
        <dbReference type="Google" id="ProtNLM"/>
    </source>
</evidence>
<dbReference type="OrthoDB" id="9769481at2"/>
<protein>
    <recommendedName>
        <fullName evidence="3">DUF2974 domain-containing protein</fullName>
    </recommendedName>
</protein>
<evidence type="ECO:0000313" key="1">
    <source>
        <dbReference type="EMBL" id="PWG63014.1"/>
    </source>
</evidence>
<keyword evidence="2" id="KW-1185">Reference proteome</keyword>
<dbReference type="Gene3D" id="3.40.50.1820">
    <property type="entry name" value="alpha/beta hydrolase"/>
    <property type="match status" value="1"/>
</dbReference>
<gene>
    <name evidence="1" type="ORF">DF196_11330</name>
</gene>